<name>A0A5M6IPX4_9PROT</name>
<dbReference type="GO" id="GO:0016747">
    <property type="term" value="F:acyltransferase activity, transferring groups other than amino-acyl groups"/>
    <property type="evidence" value="ECO:0007669"/>
    <property type="project" value="InterPro"/>
</dbReference>
<comment type="caution">
    <text evidence="3">The sequence shown here is derived from an EMBL/GenBank/DDBJ whole genome shotgun (WGS) entry which is preliminary data.</text>
</comment>
<dbReference type="GO" id="GO:0016020">
    <property type="term" value="C:membrane"/>
    <property type="evidence" value="ECO:0007669"/>
    <property type="project" value="TreeGrafter"/>
</dbReference>
<keyword evidence="1" id="KW-0812">Transmembrane</keyword>
<sequence>MSRQPGCRDGRNPSSAWRHFDRASMITKNKLATLQMSRGIAASMVMLFHYQGMLAGPTFIGHTPFGGFFSFGHAGVEFFFVLSGFIIYFVHRMDVGLPGALASYGWKRLTRIMPVYWFILIFYFAKTQATGTLDGATVLRSIVLFPHQPSPLLAVSWTLSHEILFYLVFAVAIAHRRAGQALFLLWGTAILVVNWLAPGT</sequence>
<dbReference type="PANTHER" id="PTHR23028:SF131">
    <property type="entry name" value="BLR2367 PROTEIN"/>
    <property type="match status" value="1"/>
</dbReference>
<dbReference type="OrthoDB" id="505919at2"/>
<evidence type="ECO:0000313" key="4">
    <source>
        <dbReference type="Proteomes" id="UP000325255"/>
    </source>
</evidence>
<evidence type="ECO:0000313" key="3">
    <source>
        <dbReference type="EMBL" id="KAA5610311.1"/>
    </source>
</evidence>
<dbReference type="PANTHER" id="PTHR23028">
    <property type="entry name" value="ACETYLTRANSFERASE"/>
    <property type="match status" value="1"/>
</dbReference>
<feature type="transmembrane region" description="Helical" evidence="1">
    <location>
        <begin position="66"/>
        <end position="89"/>
    </location>
</feature>
<keyword evidence="1" id="KW-0472">Membrane</keyword>
<evidence type="ECO:0000256" key="1">
    <source>
        <dbReference type="SAM" id="Phobius"/>
    </source>
</evidence>
<feature type="transmembrane region" description="Helical" evidence="1">
    <location>
        <begin position="181"/>
        <end position="197"/>
    </location>
</feature>
<keyword evidence="4" id="KW-1185">Reference proteome</keyword>
<dbReference type="InterPro" id="IPR002656">
    <property type="entry name" value="Acyl_transf_3_dom"/>
</dbReference>
<organism evidence="3 4">
    <name type="scientific">Rhodovastum atsumiense</name>
    <dbReference type="NCBI Taxonomy" id="504468"/>
    <lineage>
        <taxon>Bacteria</taxon>
        <taxon>Pseudomonadati</taxon>
        <taxon>Pseudomonadota</taxon>
        <taxon>Alphaproteobacteria</taxon>
        <taxon>Acetobacterales</taxon>
        <taxon>Acetobacteraceae</taxon>
        <taxon>Rhodovastum</taxon>
    </lineage>
</organism>
<dbReference type="AlphaFoldDB" id="A0A5M6IPX4"/>
<dbReference type="Proteomes" id="UP000325255">
    <property type="component" value="Unassembled WGS sequence"/>
</dbReference>
<reference evidence="3 4" key="1">
    <citation type="submission" date="2019-09" db="EMBL/GenBank/DDBJ databases">
        <title>Genome sequence of Rhodovastum atsumiense, a diverse member of the Acetobacteraceae family of non-sulfur purple photosynthetic bacteria.</title>
        <authorList>
            <person name="Meyer T."/>
            <person name="Kyndt J."/>
        </authorList>
    </citation>
    <scope>NUCLEOTIDE SEQUENCE [LARGE SCALE GENOMIC DNA]</scope>
    <source>
        <strain evidence="3 4">DSM 21279</strain>
    </source>
</reference>
<dbReference type="RefSeq" id="WP_150042688.1">
    <property type="nucleotide sequence ID" value="NZ_OW485601.1"/>
</dbReference>
<proteinExistence type="predicted"/>
<dbReference type="InterPro" id="IPR050879">
    <property type="entry name" value="Acyltransferase_3"/>
</dbReference>
<evidence type="ECO:0000259" key="2">
    <source>
        <dbReference type="Pfam" id="PF01757"/>
    </source>
</evidence>
<protein>
    <submittedName>
        <fullName evidence="3">Acyltransferase</fullName>
    </submittedName>
</protein>
<feature type="domain" description="Acyltransferase 3" evidence="2">
    <location>
        <begin position="37"/>
        <end position="193"/>
    </location>
</feature>
<gene>
    <name evidence="3" type="ORF">F1189_20240</name>
</gene>
<feature type="transmembrane region" description="Helical" evidence="1">
    <location>
        <begin position="40"/>
        <end position="60"/>
    </location>
</feature>
<feature type="transmembrane region" description="Helical" evidence="1">
    <location>
        <begin position="154"/>
        <end position="174"/>
    </location>
</feature>
<keyword evidence="3" id="KW-0808">Transferase</keyword>
<dbReference type="Pfam" id="PF01757">
    <property type="entry name" value="Acyl_transf_3"/>
    <property type="match status" value="1"/>
</dbReference>
<dbReference type="EMBL" id="VWPK01000035">
    <property type="protein sequence ID" value="KAA5610311.1"/>
    <property type="molecule type" value="Genomic_DNA"/>
</dbReference>
<accession>A0A5M6IPX4</accession>
<dbReference type="GO" id="GO:0000271">
    <property type="term" value="P:polysaccharide biosynthetic process"/>
    <property type="evidence" value="ECO:0007669"/>
    <property type="project" value="TreeGrafter"/>
</dbReference>
<keyword evidence="3" id="KW-0012">Acyltransferase</keyword>
<keyword evidence="1" id="KW-1133">Transmembrane helix</keyword>